<feature type="compositionally biased region" description="Basic and acidic residues" evidence="1">
    <location>
        <begin position="1"/>
        <end position="10"/>
    </location>
</feature>
<gene>
    <name evidence="2" type="ORF">CINCED_3A016840</name>
</gene>
<proteinExistence type="predicted"/>
<accession>A0A5E4M3K6</accession>
<reference evidence="2 3" key="1">
    <citation type="submission" date="2019-08" db="EMBL/GenBank/DDBJ databases">
        <authorList>
            <person name="Alioto T."/>
            <person name="Alioto T."/>
            <person name="Gomez Garrido J."/>
        </authorList>
    </citation>
    <scope>NUCLEOTIDE SEQUENCE [LARGE SCALE GENOMIC DNA]</scope>
</reference>
<name>A0A5E4M3K6_9HEMI</name>
<protein>
    <submittedName>
        <fullName evidence="2">Uncharacterized protein</fullName>
    </submittedName>
</protein>
<evidence type="ECO:0000313" key="2">
    <source>
        <dbReference type="EMBL" id="VVC25310.1"/>
    </source>
</evidence>
<dbReference type="EMBL" id="CABPRJ010000011">
    <property type="protein sequence ID" value="VVC25310.1"/>
    <property type="molecule type" value="Genomic_DNA"/>
</dbReference>
<organism evidence="2 3">
    <name type="scientific">Cinara cedri</name>
    <dbReference type="NCBI Taxonomy" id="506608"/>
    <lineage>
        <taxon>Eukaryota</taxon>
        <taxon>Metazoa</taxon>
        <taxon>Ecdysozoa</taxon>
        <taxon>Arthropoda</taxon>
        <taxon>Hexapoda</taxon>
        <taxon>Insecta</taxon>
        <taxon>Pterygota</taxon>
        <taxon>Neoptera</taxon>
        <taxon>Paraneoptera</taxon>
        <taxon>Hemiptera</taxon>
        <taxon>Sternorrhyncha</taxon>
        <taxon>Aphidomorpha</taxon>
        <taxon>Aphidoidea</taxon>
        <taxon>Aphididae</taxon>
        <taxon>Lachninae</taxon>
        <taxon>Cinara</taxon>
    </lineage>
</organism>
<evidence type="ECO:0000313" key="3">
    <source>
        <dbReference type="Proteomes" id="UP000325440"/>
    </source>
</evidence>
<dbReference type="OrthoDB" id="6646003at2759"/>
<keyword evidence="3" id="KW-1185">Reference proteome</keyword>
<dbReference type="AlphaFoldDB" id="A0A5E4M3K6"/>
<feature type="region of interest" description="Disordered" evidence="1">
    <location>
        <begin position="1"/>
        <end position="20"/>
    </location>
</feature>
<dbReference type="Proteomes" id="UP000325440">
    <property type="component" value="Unassembled WGS sequence"/>
</dbReference>
<evidence type="ECO:0000256" key="1">
    <source>
        <dbReference type="SAM" id="MobiDB-lite"/>
    </source>
</evidence>
<sequence>MFLGREEQRKGGAKGATTKEILFNDGKHQSQKRFKFTINDFDKYHIKREQWYLPTLEYAFIPEERTLIDMDHVFKTFHYPEYPTLNQQQEEPVPKTRHCRDYQEVSPPRRVCRKHYDYEYPQDVIECQRPSQDDNLDNQDDEVSYIQTTFNTCFSETVGNLWNVRANFNNSLCLSPMKFATTIQGTFVKRFMVAK</sequence>